<keyword evidence="4" id="KW-1185">Reference proteome</keyword>
<feature type="compositionally biased region" description="Basic residues" evidence="1">
    <location>
        <begin position="320"/>
        <end position="330"/>
    </location>
</feature>
<feature type="transmembrane region" description="Helical" evidence="2">
    <location>
        <begin position="96"/>
        <end position="118"/>
    </location>
</feature>
<feature type="compositionally biased region" description="Basic and acidic residues" evidence="1">
    <location>
        <begin position="633"/>
        <end position="642"/>
    </location>
</feature>
<name>A0A165CM94_EXIGL</name>
<dbReference type="Proteomes" id="UP000077266">
    <property type="component" value="Unassembled WGS sequence"/>
</dbReference>
<feature type="compositionally biased region" description="Basic and acidic residues" evidence="1">
    <location>
        <begin position="606"/>
        <end position="622"/>
    </location>
</feature>
<dbReference type="AlphaFoldDB" id="A0A165CM94"/>
<gene>
    <name evidence="3" type="ORF">EXIGLDRAFT_778279</name>
</gene>
<feature type="compositionally biased region" description="Low complexity" evidence="1">
    <location>
        <begin position="687"/>
        <end position="704"/>
    </location>
</feature>
<feature type="compositionally biased region" description="Low complexity" evidence="1">
    <location>
        <begin position="353"/>
        <end position="366"/>
    </location>
</feature>
<feature type="compositionally biased region" description="Low complexity" evidence="1">
    <location>
        <begin position="379"/>
        <end position="388"/>
    </location>
</feature>
<feature type="compositionally biased region" description="Polar residues" evidence="1">
    <location>
        <begin position="709"/>
        <end position="723"/>
    </location>
</feature>
<feature type="region of interest" description="Disordered" evidence="1">
    <location>
        <begin position="521"/>
        <end position="574"/>
    </location>
</feature>
<dbReference type="EMBL" id="KV426307">
    <property type="protein sequence ID" value="KZV82730.1"/>
    <property type="molecule type" value="Genomic_DNA"/>
</dbReference>
<feature type="region of interest" description="Disordered" evidence="1">
    <location>
        <begin position="280"/>
        <end position="419"/>
    </location>
</feature>
<proteinExistence type="predicted"/>
<evidence type="ECO:0000313" key="4">
    <source>
        <dbReference type="Proteomes" id="UP000077266"/>
    </source>
</evidence>
<evidence type="ECO:0000313" key="3">
    <source>
        <dbReference type="EMBL" id="KZV82730.1"/>
    </source>
</evidence>
<dbReference type="OrthoDB" id="3315136at2759"/>
<protein>
    <submittedName>
        <fullName evidence="3">Uncharacterized protein</fullName>
    </submittedName>
</protein>
<feature type="compositionally biased region" description="Basic residues" evidence="1">
    <location>
        <begin position="163"/>
        <end position="178"/>
    </location>
</feature>
<feature type="region of interest" description="Disordered" evidence="1">
    <location>
        <begin position="586"/>
        <end position="786"/>
    </location>
</feature>
<feature type="compositionally biased region" description="Low complexity" evidence="1">
    <location>
        <begin position="530"/>
        <end position="540"/>
    </location>
</feature>
<accession>A0A165CM94</accession>
<keyword evidence="2" id="KW-0812">Transmembrane</keyword>
<keyword evidence="2" id="KW-1133">Transmembrane helix</keyword>
<organism evidence="3 4">
    <name type="scientific">Exidia glandulosa HHB12029</name>
    <dbReference type="NCBI Taxonomy" id="1314781"/>
    <lineage>
        <taxon>Eukaryota</taxon>
        <taxon>Fungi</taxon>
        <taxon>Dikarya</taxon>
        <taxon>Basidiomycota</taxon>
        <taxon>Agaricomycotina</taxon>
        <taxon>Agaricomycetes</taxon>
        <taxon>Auriculariales</taxon>
        <taxon>Exidiaceae</taxon>
        <taxon>Exidia</taxon>
    </lineage>
</organism>
<dbReference type="InParanoid" id="A0A165CM94"/>
<evidence type="ECO:0000256" key="2">
    <source>
        <dbReference type="SAM" id="Phobius"/>
    </source>
</evidence>
<keyword evidence="2" id="KW-0472">Membrane</keyword>
<feature type="compositionally biased region" description="Polar residues" evidence="1">
    <location>
        <begin position="401"/>
        <end position="411"/>
    </location>
</feature>
<sequence>MPPSVLSAHLYDSSSSASLSAVVHGVDPDVLDARAADDNSLLGRRTPSSPLLDSAASVRHASGPSVDVHNMRLGVVARAEETQPPAQTSTANGLRVAMIITPAILGVLVLALLGYFGYSYMRRRAEKRQREEEPTPFMFGGARAAVDLLAEMGGPAGSEQRQQRQRTPRAPRTGRRRNHATDEKVAIHAQAQAAQAQARAEATELKPNKEEAEAAVFFNTQMVTRRPSTGLPGQDYRQAYPLVQTTGKEVDPFEVLDHEASPNTPATKRARGAPPAPINAGLAPPEDAPGAGLTGGILPFTPLPQYPTSAHAASDEGHNNHRNRRTRRGVHPPVAGGNANRFKLRVVNAGKNSRSSSQRTHSTRPSGSGSIEKRPMSASTGTGESSTGVYEPPTYTRPPSYANSHSASSTRSHPDMPPLTTLLQLIGAGSGHASGGEDSQIITSPVSVASGGAALRDSGLFPSTMSTGDYKGHQSRKSYASTRRSLASIQDVQAVPGPSSQPMTPPVPSIPLSAAAVSPSSFMYQDPSPSSRRVSAASSRRQSKRTRAKAQPSRSDSATAVATPSSSAPSSAHPARMSLMSEMDITSLNGGLSDGQSSRPPHRARASMDAKSVRSVDVKSARSVDVTSLYQDGKGKIARRDSSGSSDGVPAIPPLPEHTPFDFDMGFGGGIPTPSARDDPVPIPQASSPTSPSDLSTPLTSMTPFFTGTRVSSVPTSASVLSDTTERDPWAPAMLRSSSVSTSTSGHGYRVRRKPVPSEASFASFGSETALLKGKERSDTIGSIDY</sequence>
<feature type="region of interest" description="Disordered" evidence="1">
    <location>
        <begin position="154"/>
        <end position="182"/>
    </location>
</feature>
<feature type="compositionally biased region" description="Low complexity" evidence="1">
    <location>
        <begin position="557"/>
        <end position="574"/>
    </location>
</feature>
<feature type="compositionally biased region" description="Polar residues" evidence="1">
    <location>
        <begin position="586"/>
        <end position="599"/>
    </location>
</feature>
<feature type="compositionally biased region" description="Polar residues" evidence="1">
    <location>
        <begin position="477"/>
        <end position="486"/>
    </location>
</feature>
<feature type="region of interest" description="Disordered" evidence="1">
    <location>
        <begin position="460"/>
        <end position="486"/>
    </location>
</feature>
<reference evidence="3 4" key="1">
    <citation type="journal article" date="2016" name="Mol. Biol. Evol.">
        <title>Comparative Genomics of Early-Diverging Mushroom-Forming Fungi Provides Insights into the Origins of Lignocellulose Decay Capabilities.</title>
        <authorList>
            <person name="Nagy L.G."/>
            <person name="Riley R."/>
            <person name="Tritt A."/>
            <person name="Adam C."/>
            <person name="Daum C."/>
            <person name="Floudas D."/>
            <person name="Sun H."/>
            <person name="Yadav J.S."/>
            <person name="Pangilinan J."/>
            <person name="Larsson K.H."/>
            <person name="Matsuura K."/>
            <person name="Barry K."/>
            <person name="Labutti K."/>
            <person name="Kuo R."/>
            <person name="Ohm R.A."/>
            <person name="Bhattacharya S.S."/>
            <person name="Shirouzu T."/>
            <person name="Yoshinaga Y."/>
            <person name="Martin F.M."/>
            <person name="Grigoriev I.V."/>
            <person name="Hibbett D.S."/>
        </authorList>
    </citation>
    <scope>NUCLEOTIDE SEQUENCE [LARGE SCALE GENOMIC DNA]</scope>
    <source>
        <strain evidence="3 4">HHB12029</strain>
    </source>
</reference>
<evidence type="ECO:0000256" key="1">
    <source>
        <dbReference type="SAM" id="MobiDB-lite"/>
    </source>
</evidence>